<feature type="chain" id="PRO_5043943042" evidence="1">
    <location>
        <begin position="27"/>
        <end position="102"/>
    </location>
</feature>
<keyword evidence="1" id="KW-0732">Signal</keyword>
<reference evidence="2 3" key="1">
    <citation type="submission" date="2024-04" db="EMBL/GenBank/DDBJ databases">
        <authorList>
            <person name="Fracassetti M."/>
        </authorList>
    </citation>
    <scope>NUCLEOTIDE SEQUENCE [LARGE SCALE GENOMIC DNA]</scope>
</reference>
<gene>
    <name evidence="2" type="ORF">LTRI10_LOCUS47070</name>
</gene>
<proteinExistence type="predicted"/>
<dbReference type="EMBL" id="OZ034821">
    <property type="protein sequence ID" value="CAL1407403.1"/>
    <property type="molecule type" value="Genomic_DNA"/>
</dbReference>
<dbReference type="AlphaFoldDB" id="A0AAV2G9M3"/>
<evidence type="ECO:0000256" key="1">
    <source>
        <dbReference type="SAM" id="SignalP"/>
    </source>
</evidence>
<sequence length="102" mass="10993">MSLPVRLNRVLLGTLVALPLLLPVLPTKVLLDPCEIAQGPSRTVMDAARFGADIDPLPDLDTRVPLLELPGEVVASPVELQVLVPLESFVAYFAYESVCGQE</sequence>
<feature type="signal peptide" evidence="1">
    <location>
        <begin position="1"/>
        <end position="26"/>
    </location>
</feature>
<accession>A0AAV2G9M3</accession>
<evidence type="ECO:0000313" key="2">
    <source>
        <dbReference type="EMBL" id="CAL1407403.1"/>
    </source>
</evidence>
<evidence type="ECO:0000313" key="3">
    <source>
        <dbReference type="Proteomes" id="UP001497516"/>
    </source>
</evidence>
<name>A0AAV2G9M3_9ROSI</name>
<dbReference type="Proteomes" id="UP001497516">
    <property type="component" value="Chromosome 8"/>
</dbReference>
<protein>
    <submittedName>
        <fullName evidence="2">Uncharacterized protein</fullName>
    </submittedName>
</protein>
<keyword evidence="3" id="KW-1185">Reference proteome</keyword>
<organism evidence="2 3">
    <name type="scientific">Linum trigynum</name>
    <dbReference type="NCBI Taxonomy" id="586398"/>
    <lineage>
        <taxon>Eukaryota</taxon>
        <taxon>Viridiplantae</taxon>
        <taxon>Streptophyta</taxon>
        <taxon>Embryophyta</taxon>
        <taxon>Tracheophyta</taxon>
        <taxon>Spermatophyta</taxon>
        <taxon>Magnoliopsida</taxon>
        <taxon>eudicotyledons</taxon>
        <taxon>Gunneridae</taxon>
        <taxon>Pentapetalae</taxon>
        <taxon>rosids</taxon>
        <taxon>fabids</taxon>
        <taxon>Malpighiales</taxon>
        <taxon>Linaceae</taxon>
        <taxon>Linum</taxon>
    </lineage>
</organism>